<dbReference type="NCBIfam" id="NF037982">
    <property type="entry name" value="Nramp_1"/>
    <property type="match status" value="1"/>
</dbReference>
<dbReference type="Pfam" id="PF01566">
    <property type="entry name" value="Nramp"/>
    <property type="match status" value="1"/>
</dbReference>
<evidence type="ECO:0000313" key="8">
    <source>
        <dbReference type="Proteomes" id="UP001611339"/>
    </source>
</evidence>
<feature type="transmembrane region" description="Helical" evidence="6">
    <location>
        <begin position="334"/>
        <end position="351"/>
    </location>
</feature>
<reference evidence="7 8" key="1">
    <citation type="submission" date="2024-10" db="EMBL/GenBank/DDBJ databases">
        <title>The Natural Products Discovery Center: Release of the First 8490 Sequenced Strains for Exploring Actinobacteria Biosynthetic Diversity.</title>
        <authorList>
            <person name="Kalkreuter E."/>
            <person name="Kautsar S.A."/>
            <person name="Yang D."/>
            <person name="Bader C.D."/>
            <person name="Teijaro C.N."/>
            <person name="Fluegel L."/>
            <person name="Davis C.M."/>
            <person name="Simpson J.R."/>
            <person name="Lauterbach L."/>
            <person name="Steele A.D."/>
            <person name="Gui C."/>
            <person name="Meng S."/>
            <person name="Li G."/>
            <person name="Viehrig K."/>
            <person name="Ye F."/>
            <person name="Su P."/>
            <person name="Kiefer A.F."/>
            <person name="Nichols A."/>
            <person name="Cepeda A.J."/>
            <person name="Yan W."/>
            <person name="Fan B."/>
            <person name="Jiang Y."/>
            <person name="Adhikari A."/>
            <person name="Zheng C.-J."/>
            <person name="Schuster L."/>
            <person name="Cowan T.M."/>
            <person name="Smanski M.J."/>
            <person name="Chevrette M.G."/>
            <person name="De Carvalho L.P.S."/>
            <person name="Shen B."/>
        </authorList>
    </citation>
    <scope>NUCLEOTIDE SEQUENCE [LARGE SCALE GENOMIC DNA]</scope>
    <source>
        <strain evidence="7 8">NPDC020602</strain>
    </source>
</reference>
<dbReference type="PRINTS" id="PR00447">
    <property type="entry name" value="NATRESASSCMP"/>
</dbReference>
<comment type="caution">
    <text evidence="7">The sequence shown here is derived from an EMBL/GenBank/DDBJ whole genome shotgun (WGS) entry which is preliminary data.</text>
</comment>
<keyword evidence="2" id="KW-0813">Transport</keyword>
<evidence type="ECO:0000256" key="3">
    <source>
        <dbReference type="ARBA" id="ARBA00022692"/>
    </source>
</evidence>
<keyword evidence="8" id="KW-1185">Reference proteome</keyword>
<gene>
    <name evidence="7" type="ORF">ACH407_19880</name>
</gene>
<dbReference type="EMBL" id="JBIRUI010000008">
    <property type="protein sequence ID" value="MFI1715819.1"/>
    <property type="molecule type" value="Genomic_DNA"/>
</dbReference>
<keyword evidence="3 6" id="KW-0812">Transmembrane</keyword>
<dbReference type="PANTHER" id="PTHR11706:SF33">
    <property type="entry name" value="NATURAL RESISTANCE-ASSOCIATED MACROPHAGE PROTEIN 2"/>
    <property type="match status" value="1"/>
</dbReference>
<feature type="transmembrane region" description="Helical" evidence="6">
    <location>
        <begin position="357"/>
        <end position="380"/>
    </location>
</feature>
<feature type="transmembrane region" description="Helical" evidence="6">
    <location>
        <begin position="15"/>
        <end position="34"/>
    </location>
</feature>
<comment type="subcellular location">
    <subcellularLocation>
        <location evidence="1">Membrane</location>
        <topology evidence="1">Multi-pass membrane protein</topology>
    </subcellularLocation>
</comment>
<feature type="transmembrane region" description="Helical" evidence="6">
    <location>
        <begin position="127"/>
        <end position="146"/>
    </location>
</feature>
<evidence type="ECO:0000313" key="7">
    <source>
        <dbReference type="EMBL" id="MFI1715819.1"/>
    </source>
</evidence>
<dbReference type="PANTHER" id="PTHR11706">
    <property type="entry name" value="SOLUTE CARRIER PROTEIN FAMILY 11 MEMBER"/>
    <property type="match status" value="1"/>
</dbReference>
<evidence type="ECO:0000256" key="2">
    <source>
        <dbReference type="ARBA" id="ARBA00022448"/>
    </source>
</evidence>
<accession>A0ABW7UBH3</accession>
<dbReference type="Proteomes" id="UP001611339">
    <property type="component" value="Unassembled WGS sequence"/>
</dbReference>
<organism evidence="7 8">
    <name type="scientific">Streptomyces litmocidini</name>
    <dbReference type="NCBI Taxonomy" id="67318"/>
    <lineage>
        <taxon>Bacteria</taxon>
        <taxon>Bacillati</taxon>
        <taxon>Actinomycetota</taxon>
        <taxon>Actinomycetes</taxon>
        <taxon>Kitasatosporales</taxon>
        <taxon>Streptomycetaceae</taxon>
        <taxon>Streptomyces</taxon>
    </lineage>
</organism>
<dbReference type="RefSeq" id="WP_398710547.1">
    <property type="nucleotide sequence ID" value="NZ_JBIRUI010000008.1"/>
</dbReference>
<dbReference type="InterPro" id="IPR001046">
    <property type="entry name" value="NRAMP_fam"/>
</dbReference>
<evidence type="ECO:0000256" key="6">
    <source>
        <dbReference type="SAM" id="Phobius"/>
    </source>
</evidence>
<feature type="transmembrane region" description="Helical" evidence="6">
    <location>
        <begin position="253"/>
        <end position="275"/>
    </location>
</feature>
<keyword evidence="5 6" id="KW-0472">Membrane</keyword>
<feature type="transmembrane region" description="Helical" evidence="6">
    <location>
        <begin position="54"/>
        <end position="75"/>
    </location>
</feature>
<feature type="transmembrane region" description="Helical" evidence="6">
    <location>
        <begin position="287"/>
        <end position="313"/>
    </location>
</feature>
<sequence>MTEVLTRPRTRPGRAAARASLGLAPALVTAVAYVDPGNVATNFSAGSAYGYGLLWVVVGSTAAAGLIQYLSAKLGSCTGRSLTESVASAVGRRARVAYWVQAELVAVATDIAEVVGGAVALKLLFGLPLWAGAVTVAAVSTALLHLRTTRGENAFAVAITVALALIACGFVACAVFAGPTAGGMLSGMRPLLPDDRAAFLASGIFGATVMPHAIYVHSALSRDSGRRLRAGGPSLPGGTADVLSATRRGVVGAMLLAGSINAALLLTAAALPAGAGPLTLEGVHATVGAVLGALPALALALALLVSGLASTAVGTHAGDIAMRDLIRRRVPAGARRLAALAPAVLLLAADLDTTHLLVLSQVGLSLGVPFALVPLIRLTARRSLMGAAVNHWATTAAASLVVAAAVAVNGFLLMDLALG</sequence>
<evidence type="ECO:0000256" key="5">
    <source>
        <dbReference type="ARBA" id="ARBA00023136"/>
    </source>
</evidence>
<protein>
    <submittedName>
        <fullName evidence="7">Nramp family divalent metal transporter</fullName>
    </submittedName>
</protein>
<evidence type="ECO:0000256" key="4">
    <source>
        <dbReference type="ARBA" id="ARBA00022989"/>
    </source>
</evidence>
<feature type="transmembrane region" description="Helical" evidence="6">
    <location>
        <begin position="197"/>
        <end position="220"/>
    </location>
</feature>
<feature type="transmembrane region" description="Helical" evidence="6">
    <location>
        <begin position="392"/>
        <end position="414"/>
    </location>
</feature>
<name>A0ABW7UBH3_9ACTN</name>
<keyword evidence="4 6" id="KW-1133">Transmembrane helix</keyword>
<feature type="transmembrane region" description="Helical" evidence="6">
    <location>
        <begin position="153"/>
        <end position="177"/>
    </location>
</feature>
<evidence type="ECO:0000256" key="1">
    <source>
        <dbReference type="ARBA" id="ARBA00004141"/>
    </source>
</evidence>
<proteinExistence type="predicted"/>